<keyword evidence="7" id="KW-1133">Transmembrane helix</keyword>
<protein>
    <submittedName>
        <fullName evidence="9">Serine/threonine protein kinase</fullName>
    </submittedName>
</protein>
<feature type="transmembrane region" description="Helical" evidence="7">
    <location>
        <begin position="598"/>
        <end position="630"/>
    </location>
</feature>
<keyword evidence="4 5" id="KW-0067">ATP-binding</keyword>
<feature type="region of interest" description="Disordered" evidence="6">
    <location>
        <begin position="1"/>
        <end position="69"/>
    </location>
</feature>
<feature type="compositionally biased region" description="Low complexity" evidence="6">
    <location>
        <begin position="493"/>
        <end position="502"/>
    </location>
</feature>
<dbReference type="PROSITE" id="PS50011">
    <property type="entry name" value="PROTEIN_KINASE_DOM"/>
    <property type="match status" value="1"/>
</dbReference>
<evidence type="ECO:0000256" key="6">
    <source>
        <dbReference type="SAM" id="MobiDB-lite"/>
    </source>
</evidence>
<keyword evidence="9" id="KW-0723">Serine/threonine-protein kinase</keyword>
<comment type="caution">
    <text evidence="9">The sequence shown here is derived from an EMBL/GenBank/DDBJ whole genome shotgun (WGS) entry which is preliminary data.</text>
</comment>
<feature type="compositionally biased region" description="Gly residues" evidence="6">
    <location>
        <begin position="449"/>
        <end position="473"/>
    </location>
</feature>
<feature type="transmembrane region" description="Helical" evidence="7">
    <location>
        <begin position="650"/>
        <end position="669"/>
    </location>
</feature>
<dbReference type="SUPFAM" id="SSF56112">
    <property type="entry name" value="Protein kinase-like (PK-like)"/>
    <property type="match status" value="1"/>
</dbReference>
<dbReference type="CDD" id="cd14014">
    <property type="entry name" value="STKc_PknB_like"/>
    <property type="match status" value="1"/>
</dbReference>
<keyword evidence="3 9" id="KW-0418">Kinase</keyword>
<feature type="compositionally biased region" description="Low complexity" evidence="6">
    <location>
        <begin position="12"/>
        <end position="23"/>
    </location>
</feature>
<dbReference type="Gene3D" id="3.30.200.20">
    <property type="entry name" value="Phosphorylase Kinase, domain 1"/>
    <property type="match status" value="1"/>
</dbReference>
<dbReference type="Pfam" id="PF00069">
    <property type="entry name" value="Pkinase"/>
    <property type="match status" value="1"/>
</dbReference>
<feature type="binding site" evidence="5">
    <location>
        <position position="147"/>
    </location>
    <ligand>
        <name>ATP</name>
        <dbReference type="ChEBI" id="CHEBI:30616"/>
    </ligand>
</feature>
<dbReference type="PANTHER" id="PTHR43289:SF34">
    <property type="entry name" value="SERINE_THREONINE-PROTEIN KINASE YBDM-RELATED"/>
    <property type="match status" value="1"/>
</dbReference>
<reference evidence="9 10" key="1">
    <citation type="submission" date="2019-06" db="EMBL/GenBank/DDBJ databases">
        <title>Draft genome sequence of Miniimonas arenae KCTC 19750T isolated from sea sand.</title>
        <authorList>
            <person name="Park S.-J."/>
        </authorList>
    </citation>
    <scope>NUCLEOTIDE SEQUENCE [LARGE SCALE GENOMIC DNA]</scope>
    <source>
        <strain evidence="9 10">KCTC 19750</strain>
    </source>
</reference>
<dbReference type="OrthoDB" id="9762169at2"/>
<feature type="compositionally biased region" description="Polar residues" evidence="6">
    <location>
        <begin position="1"/>
        <end position="11"/>
    </location>
</feature>
<evidence type="ECO:0000256" key="2">
    <source>
        <dbReference type="ARBA" id="ARBA00022741"/>
    </source>
</evidence>
<feature type="transmembrane region" description="Helical" evidence="7">
    <location>
        <begin position="556"/>
        <end position="577"/>
    </location>
</feature>
<keyword evidence="7" id="KW-0812">Transmembrane</keyword>
<dbReference type="InterPro" id="IPR011009">
    <property type="entry name" value="Kinase-like_dom_sf"/>
</dbReference>
<keyword evidence="7" id="KW-0472">Membrane</keyword>
<evidence type="ECO:0000256" key="4">
    <source>
        <dbReference type="ARBA" id="ARBA00022840"/>
    </source>
</evidence>
<gene>
    <name evidence="9" type="ORF">FH969_02335</name>
</gene>
<keyword evidence="2 5" id="KW-0547">Nucleotide-binding</keyword>
<keyword evidence="10" id="KW-1185">Reference proteome</keyword>
<evidence type="ECO:0000256" key="3">
    <source>
        <dbReference type="ARBA" id="ARBA00022777"/>
    </source>
</evidence>
<evidence type="ECO:0000256" key="1">
    <source>
        <dbReference type="ARBA" id="ARBA00022679"/>
    </source>
</evidence>
<evidence type="ECO:0000313" key="10">
    <source>
        <dbReference type="Proteomes" id="UP000313849"/>
    </source>
</evidence>
<evidence type="ECO:0000259" key="8">
    <source>
        <dbReference type="PROSITE" id="PS50011"/>
    </source>
</evidence>
<dbReference type="Gene3D" id="1.10.510.10">
    <property type="entry name" value="Transferase(Phosphotransferase) domain 1"/>
    <property type="match status" value="1"/>
</dbReference>
<dbReference type="PANTHER" id="PTHR43289">
    <property type="entry name" value="MITOGEN-ACTIVATED PROTEIN KINASE KINASE KINASE 20-RELATED"/>
    <property type="match status" value="1"/>
</dbReference>
<evidence type="ECO:0000313" key="9">
    <source>
        <dbReference type="EMBL" id="TNU76734.1"/>
    </source>
</evidence>
<name>A0A5C5BET1_9MICO</name>
<feature type="domain" description="Protein kinase" evidence="8">
    <location>
        <begin position="119"/>
        <end position="377"/>
    </location>
</feature>
<feature type="region of interest" description="Disordered" evidence="6">
    <location>
        <begin position="449"/>
        <end position="534"/>
    </location>
</feature>
<accession>A0A5C5BET1</accession>
<dbReference type="AlphaFoldDB" id="A0A5C5BET1"/>
<keyword evidence="1" id="KW-0808">Transferase</keyword>
<dbReference type="InterPro" id="IPR000719">
    <property type="entry name" value="Prot_kinase_dom"/>
</dbReference>
<dbReference type="SMART" id="SM00220">
    <property type="entry name" value="S_TKc"/>
    <property type="match status" value="1"/>
</dbReference>
<feature type="region of interest" description="Disordered" evidence="6">
    <location>
        <begin position="395"/>
        <end position="429"/>
    </location>
</feature>
<feature type="compositionally biased region" description="Low complexity" evidence="6">
    <location>
        <begin position="407"/>
        <end position="429"/>
    </location>
</feature>
<sequence>MSTGSRLATTTRSAPSSGASCSGSVGGAAGRSVGSAEFTVPPYGSLPPGGRHARVNARRGREGGRAGGPQAVARASIGGGSVPAVTAGHRLDGVRSRPRGRVRVRLTDVAGQGDVVAGYTLVRRLGSGGMGTVWEARDGAGVVVALKLLHPGVNADPDSRARLAREVANLHRLKGARVSRVLDAEIDDEVAFIATELVDGISLEESVASEGAFDPVDLHPLAVGLADAVRGVHAVGLLHRDIKPGNVMVTYDGPVLIDFGIAQLLDDARLTHTGFVTGTPGYLDPASIAGGAPDRAGDWYGWAAVLLFAATGRPPFGRGRMEAVIARMTSGAPDVEGLDPGVAAAFRAALAVEPAARPDPQALLDVLELSAEGLPTLPPQATVVVPAVPPRLTARLAVGPTGSPAQGSAEPAEPAEAAGSTGAAGAAAPVEPTAGGVWARVRARRSGAASGGTAAGATTGGAPGASGPGGGAAGQATAATVSYPPRPLGRAEPAAASPSSVPETTLPLAPDPRAGGYGAQPGLAPAAPPPWAAPPPPRAGLVTLSGAAAAALASRWPGLAVVTTAGAFVLLTTLGLMERRTRRRRLAAGPRRSDGWVAAGWALPLLPLGALTALLPLLIGTVVTSSTWWIGTTLVTTDLVGNVPDDLGPFVAPVALAAGLTAAWWVPVAQPTRTGARAFWWVAAPGPTATRVWVALLAVAVVVLLVLGLVGAASWWPLPTPPQP</sequence>
<evidence type="ECO:0000256" key="5">
    <source>
        <dbReference type="PROSITE-ProRule" id="PRU10141"/>
    </source>
</evidence>
<feature type="transmembrane region" description="Helical" evidence="7">
    <location>
        <begin position="690"/>
        <end position="716"/>
    </location>
</feature>
<dbReference type="GO" id="GO:0004674">
    <property type="term" value="F:protein serine/threonine kinase activity"/>
    <property type="evidence" value="ECO:0007669"/>
    <property type="project" value="UniProtKB-KW"/>
</dbReference>
<evidence type="ECO:0000256" key="7">
    <source>
        <dbReference type="SAM" id="Phobius"/>
    </source>
</evidence>
<proteinExistence type="predicted"/>
<dbReference type="PROSITE" id="PS00107">
    <property type="entry name" value="PROTEIN_KINASE_ATP"/>
    <property type="match status" value="1"/>
</dbReference>
<dbReference type="Proteomes" id="UP000313849">
    <property type="component" value="Unassembled WGS sequence"/>
</dbReference>
<dbReference type="PROSITE" id="PS00108">
    <property type="entry name" value="PROTEIN_KINASE_ST"/>
    <property type="match status" value="1"/>
</dbReference>
<dbReference type="InterPro" id="IPR017441">
    <property type="entry name" value="Protein_kinase_ATP_BS"/>
</dbReference>
<dbReference type="InterPro" id="IPR008271">
    <property type="entry name" value="Ser/Thr_kinase_AS"/>
</dbReference>
<dbReference type="GO" id="GO:0005524">
    <property type="term" value="F:ATP binding"/>
    <property type="evidence" value="ECO:0007669"/>
    <property type="project" value="UniProtKB-UniRule"/>
</dbReference>
<dbReference type="EMBL" id="VENP01000004">
    <property type="protein sequence ID" value="TNU76734.1"/>
    <property type="molecule type" value="Genomic_DNA"/>
</dbReference>
<organism evidence="9 10">
    <name type="scientific">Miniimonas arenae</name>
    <dbReference type="NCBI Taxonomy" id="676201"/>
    <lineage>
        <taxon>Bacteria</taxon>
        <taxon>Bacillati</taxon>
        <taxon>Actinomycetota</taxon>
        <taxon>Actinomycetes</taxon>
        <taxon>Micrococcales</taxon>
        <taxon>Beutenbergiaceae</taxon>
        <taxon>Miniimonas</taxon>
    </lineage>
</organism>